<evidence type="ECO:0000313" key="2">
    <source>
        <dbReference type="Proteomes" id="UP000031036"/>
    </source>
</evidence>
<reference evidence="1 2" key="1">
    <citation type="submission" date="2014-11" db="EMBL/GenBank/DDBJ databases">
        <title>Genetic blueprint of the zoonotic pathogen Toxocara canis.</title>
        <authorList>
            <person name="Zhu X.-Q."/>
            <person name="Korhonen P.K."/>
            <person name="Cai H."/>
            <person name="Young N.D."/>
            <person name="Nejsum P."/>
            <person name="von Samson-Himmelstjerna G."/>
            <person name="Boag P.R."/>
            <person name="Tan P."/>
            <person name="Li Q."/>
            <person name="Min J."/>
            <person name="Yang Y."/>
            <person name="Wang X."/>
            <person name="Fang X."/>
            <person name="Hall R.S."/>
            <person name="Hofmann A."/>
            <person name="Sternberg P.W."/>
            <person name="Jex A.R."/>
            <person name="Gasser R.B."/>
        </authorList>
    </citation>
    <scope>NUCLEOTIDE SEQUENCE [LARGE SCALE GENOMIC DNA]</scope>
    <source>
        <strain evidence="1">PN_DK_2014</strain>
    </source>
</reference>
<keyword evidence="2" id="KW-1185">Reference proteome</keyword>
<evidence type="ECO:0000313" key="1">
    <source>
        <dbReference type="EMBL" id="KHN79876.1"/>
    </source>
</evidence>
<name>A0A0B2V8Y1_TOXCA</name>
<accession>A0A0B2V8Y1</accession>
<dbReference type="OrthoDB" id="10455275at2759"/>
<sequence length="140" mass="16166">SAGCALIIGNRQVAEWEEIVTHVAPYLLVYIQFQSADRRYEPVQLALARCSVRPPRTCCPFRGTPEWASGNAQKGREQTRYDDLIAWLYVTCELFATEKDPAQPLPWTYRSNNRVSFTPILTHDLFEYSEEHIFLVVLPF</sequence>
<dbReference type="STRING" id="6265.A0A0B2V8Y1"/>
<dbReference type="Gene3D" id="1.10.510.10">
    <property type="entry name" value="Transferase(Phosphotransferase) domain 1"/>
    <property type="match status" value="1"/>
</dbReference>
<proteinExistence type="predicted"/>
<feature type="non-terminal residue" evidence="1">
    <location>
        <position position="1"/>
    </location>
</feature>
<gene>
    <name evidence="1" type="ORF">Tcan_01471</name>
</gene>
<protein>
    <submittedName>
        <fullName evidence="1">Uncharacterized protein</fullName>
    </submittedName>
</protein>
<dbReference type="EMBL" id="JPKZ01001813">
    <property type="protein sequence ID" value="KHN79876.1"/>
    <property type="molecule type" value="Genomic_DNA"/>
</dbReference>
<dbReference type="AlphaFoldDB" id="A0A0B2V8Y1"/>
<dbReference type="Proteomes" id="UP000031036">
    <property type="component" value="Unassembled WGS sequence"/>
</dbReference>
<organism evidence="1 2">
    <name type="scientific">Toxocara canis</name>
    <name type="common">Canine roundworm</name>
    <dbReference type="NCBI Taxonomy" id="6265"/>
    <lineage>
        <taxon>Eukaryota</taxon>
        <taxon>Metazoa</taxon>
        <taxon>Ecdysozoa</taxon>
        <taxon>Nematoda</taxon>
        <taxon>Chromadorea</taxon>
        <taxon>Rhabditida</taxon>
        <taxon>Spirurina</taxon>
        <taxon>Ascaridomorpha</taxon>
        <taxon>Ascaridoidea</taxon>
        <taxon>Toxocaridae</taxon>
        <taxon>Toxocara</taxon>
    </lineage>
</organism>
<comment type="caution">
    <text evidence="1">The sequence shown here is derived from an EMBL/GenBank/DDBJ whole genome shotgun (WGS) entry which is preliminary data.</text>
</comment>